<sequence length="128" mass="13962">MHSLILRSALVMMALVCASTLASDVAHVQLPGGPSQEKIGDPQAQAIADAVKPEVQTKLGAAQELQEYVVEKYTTQVVAGTNYFLKIRTAPNHYIHARVFKPLPHTKAQPQLHSVQSGKQLGDKISYF</sequence>
<comment type="caution">
    <text evidence="8">The sequence shown here is derived from an EMBL/GenBank/DDBJ whole genome shotgun (WGS) entry which is preliminary data.</text>
</comment>
<keyword evidence="9" id="KW-1185">Reference proteome</keyword>
<dbReference type="SMART" id="SM00043">
    <property type="entry name" value="CY"/>
    <property type="match status" value="1"/>
</dbReference>
<dbReference type="InterPro" id="IPR001713">
    <property type="entry name" value="Prot_inh_stefin"/>
</dbReference>
<evidence type="ECO:0000313" key="9">
    <source>
        <dbReference type="Proteomes" id="UP000192578"/>
    </source>
</evidence>
<dbReference type="FunFam" id="3.10.450.10:FF:000001">
    <property type="entry name" value="Cystatin-A"/>
    <property type="match status" value="1"/>
</dbReference>
<keyword evidence="6" id="KW-0732">Signal</keyword>
<dbReference type="OrthoDB" id="2429551at2759"/>
<accession>A0A1W0WZB7</accession>
<comment type="similarity">
    <text evidence="2">Belongs to the cystatin family.</text>
</comment>
<dbReference type="PRINTS" id="PR00295">
    <property type="entry name" value="STEFINA"/>
</dbReference>
<proteinExistence type="inferred from homology"/>
<evidence type="ECO:0000256" key="3">
    <source>
        <dbReference type="ARBA" id="ARBA00022490"/>
    </source>
</evidence>
<dbReference type="GO" id="GO:0004869">
    <property type="term" value="F:cysteine-type endopeptidase inhibitor activity"/>
    <property type="evidence" value="ECO:0007669"/>
    <property type="project" value="UniProtKB-KW"/>
</dbReference>
<evidence type="ECO:0000256" key="6">
    <source>
        <dbReference type="SAM" id="SignalP"/>
    </source>
</evidence>
<dbReference type="AlphaFoldDB" id="A0A1W0WZB7"/>
<dbReference type="InterPro" id="IPR000010">
    <property type="entry name" value="Cystatin_dom"/>
</dbReference>
<dbReference type="Gene3D" id="3.10.450.10">
    <property type="match status" value="1"/>
</dbReference>
<gene>
    <name evidence="8" type="ORF">BV898_05379</name>
</gene>
<dbReference type="PANTHER" id="PTHR11414">
    <property type="entry name" value="CYSTATIN FAMILY MEMBER"/>
    <property type="match status" value="1"/>
</dbReference>
<dbReference type="SMR" id="A0A1W0WZB7"/>
<organism evidence="8 9">
    <name type="scientific">Hypsibius exemplaris</name>
    <name type="common">Freshwater tardigrade</name>
    <dbReference type="NCBI Taxonomy" id="2072580"/>
    <lineage>
        <taxon>Eukaryota</taxon>
        <taxon>Metazoa</taxon>
        <taxon>Ecdysozoa</taxon>
        <taxon>Tardigrada</taxon>
        <taxon>Eutardigrada</taxon>
        <taxon>Parachela</taxon>
        <taxon>Hypsibioidea</taxon>
        <taxon>Hypsibiidae</taxon>
        <taxon>Hypsibius</taxon>
    </lineage>
</organism>
<evidence type="ECO:0000259" key="7">
    <source>
        <dbReference type="SMART" id="SM00043"/>
    </source>
</evidence>
<dbReference type="SUPFAM" id="SSF54403">
    <property type="entry name" value="Cystatin/monellin"/>
    <property type="match status" value="1"/>
</dbReference>
<dbReference type="Proteomes" id="UP000192578">
    <property type="component" value="Unassembled WGS sequence"/>
</dbReference>
<dbReference type="PANTHER" id="PTHR11414:SF21">
    <property type="entry name" value="CYSTATIN 14A, TANDEM DUPLICATE 1-RELATED"/>
    <property type="match status" value="1"/>
</dbReference>
<evidence type="ECO:0000256" key="5">
    <source>
        <dbReference type="ARBA" id="ARBA00022704"/>
    </source>
</evidence>
<feature type="signal peptide" evidence="6">
    <location>
        <begin position="1"/>
        <end position="22"/>
    </location>
</feature>
<keyword evidence="5" id="KW-0789">Thiol protease inhibitor</keyword>
<comment type="subcellular location">
    <subcellularLocation>
        <location evidence="1">Cytoplasm</location>
    </subcellularLocation>
</comment>
<dbReference type="GO" id="GO:0005829">
    <property type="term" value="C:cytosol"/>
    <property type="evidence" value="ECO:0007669"/>
    <property type="project" value="TreeGrafter"/>
</dbReference>
<evidence type="ECO:0000313" key="8">
    <source>
        <dbReference type="EMBL" id="OQV20557.1"/>
    </source>
</evidence>
<keyword evidence="4" id="KW-0646">Protease inhibitor</keyword>
<name>A0A1W0WZB7_HYPEX</name>
<feature type="domain" description="Cystatin" evidence="7">
    <location>
        <begin position="29"/>
        <end position="128"/>
    </location>
</feature>
<dbReference type="Pfam" id="PF00031">
    <property type="entry name" value="Cystatin"/>
    <property type="match status" value="1"/>
</dbReference>
<evidence type="ECO:0000256" key="2">
    <source>
        <dbReference type="ARBA" id="ARBA00009403"/>
    </source>
</evidence>
<evidence type="ECO:0000256" key="4">
    <source>
        <dbReference type="ARBA" id="ARBA00022690"/>
    </source>
</evidence>
<protein>
    <recommendedName>
        <fullName evidence="7">Cystatin domain-containing protein</fullName>
    </recommendedName>
</protein>
<dbReference type="CDD" id="cd00042">
    <property type="entry name" value="CY"/>
    <property type="match status" value="1"/>
</dbReference>
<keyword evidence="3" id="KW-0963">Cytoplasm</keyword>
<reference evidence="9" key="1">
    <citation type="submission" date="2017-01" db="EMBL/GenBank/DDBJ databases">
        <title>Comparative genomics of anhydrobiosis in the tardigrade Hypsibius dujardini.</title>
        <authorList>
            <person name="Yoshida Y."/>
            <person name="Koutsovoulos G."/>
            <person name="Laetsch D."/>
            <person name="Stevens L."/>
            <person name="Kumar S."/>
            <person name="Horikawa D."/>
            <person name="Ishino K."/>
            <person name="Komine S."/>
            <person name="Tomita M."/>
            <person name="Blaxter M."/>
            <person name="Arakawa K."/>
        </authorList>
    </citation>
    <scope>NUCLEOTIDE SEQUENCE [LARGE SCALE GENOMIC DNA]</scope>
    <source>
        <strain evidence="9">Z151</strain>
    </source>
</reference>
<feature type="chain" id="PRO_5013071427" description="Cystatin domain-containing protein" evidence="6">
    <location>
        <begin position="23"/>
        <end position="128"/>
    </location>
</feature>
<evidence type="ECO:0000256" key="1">
    <source>
        <dbReference type="ARBA" id="ARBA00004496"/>
    </source>
</evidence>
<dbReference type="InterPro" id="IPR046350">
    <property type="entry name" value="Cystatin_sf"/>
</dbReference>
<dbReference type="EMBL" id="MTYJ01000029">
    <property type="protein sequence ID" value="OQV20557.1"/>
    <property type="molecule type" value="Genomic_DNA"/>
</dbReference>